<dbReference type="SUPFAM" id="SSF52821">
    <property type="entry name" value="Rhodanese/Cell cycle control phosphatase"/>
    <property type="match status" value="1"/>
</dbReference>
<dbReference type="Gene3D" id="3.40.50.150">
    <property type="entry name" value="Vaccinia Virus protein VP39"/>
    <property type="match status" value="1"/>
</dbReference>
<dbReference type="CDD" id="cd02440">
    <property type="entry name" value="AdoMet_MTases"/>
    <property type="match status" value="1"/>
</dbReference>
<dbReference type="CDD" id="cd00158">
    <property type="entry name" value="RHOD"/>
    <property type="match status" value="1"/>
</dbReference>
<name>A0AA36J315_9DINO</name>
<dbReference type="Pfam" id="PF00581">
    <property type="entry name" value="Rhodanese"/>
    <property type="match status" value="1"/>
</dbReference>
<dbReference type="InterPro" id="IPR016135">
    <property type="entry name" value="UBQ-conjugating_enzyme/RWD"/>
</dbReference>
<feature type="region of interest" description="Disordered" evidence="1">
    <location>
        <begin position="391"/>
        <end position="418"/>
    </location>
</feature>
<dbReference type="CDD" id="cd23955">
    <property type="entry name" value="UBCc_invertebrate"/>
    <property type="match status" value="1"/>
</dbReference>
<proteinExistence type="predicted"/>
<gene>
    <name evidence="4" type="ORF">EVOR1521_LOCUS22417</name>
</gene>
<evidence type="ECO:0000313" key="5">
    <source>
        <dbReference type="Proteomes" id="UP001178507"/>
    </source>
</evidence>
<dbReference type="PROSITE" id="PS50127">
    <property type="entry name" value="UBC_2"/>
    <property type="match status" value="1"/>
</dbReference>
<accession>A0AA36J315</accession>
<feature type="region of interest" description="Disordered" evidence="1">
    <location>
        <begin position="982"/>
        <end position="1004"/>
    </location>
</feature>
<dbReference type="Gene3D" id="3.40.250.10">
    <property type="entry name" value="Rhodanese-like domain"/>
    <property type="match status" value="1"/>
</dbReference>
<keyword evidence="5" id="KW-1185">Reference proteome</keyword>
<evidence type="ECO:0000259" key="3">
    <source>
        <dbReference type="PROSITE" id="PS50206"/>
    </source>
</evidence>
<dbReference type="InterPro" id="IPR041698">
    <property type="entry name" value="Methyltransf_25"/>
</dbReference>
<evidence type="ECO:0000313" key="4">
    <source>
        <dbReference type="EMBL" id="CAJ1398688.1"/>
    </source>
</evidence>
<feature type="domain" description="Rhodanese" evidence="3">
    <location>
        <begin position="4"/>
        <end position="54"/>
    </location>
</feature>
<dbReference type="InterPro" id="IPR001763">
    <property type="entry name" value="Rhodanese-like_dom"/>
</dbReference>
<feature type="domain" description="UBC core" evidence="2">
    <location>
        <begin position="418"/>
        <end position="598"/>
    </location>
</feature>
<dbReference type="InterPro" id="IPR000608">
    <property type="entry name" value="UBC"/>
</dbReference>
<dbReference type="InterPro" id="IPR029063">
    <property type="entry name" value="SAM-dependent_MTases_sf"/>
</dbReference>
<dbReference type="Proteomes" id="UP001178507">
    <property type="component" value="Unassembled WGS sequence"/>
</dbReference>
<comment type="caution">
    <text evidence="4">The sequence shown here is derived from an EMBL/GenBank/DDBJ whole genome shotgun (WGS) entry which is preliminary data.</text>
</comment>
<feature type="compositionally biased region" description="Gly residues" evidence="1">
    <location>
        <begin position="985"/>
        <end position="996"/>
    </location>
</feature>
<dbReference type="Gene3D" id="3.10.110.10">
    <property type="entry name" value="Ubiquitin Conjugating Enzyme"/>
    <property type="match status" value="1"/>
</dbReference>
<dbReference type="AlphaFoldDB" id="A0AA36J315"/>
<dbReference type="SUPFAM" id="SSF53335">
    <property type="entry name" value="S-adenosyl-L-methionine-dependent methyltransferases"/>
    <property type="match status" value="1"/>
</dbReference>
<feature type="region of interest" description="Disordered" evidence="1">
    <location>
        <begin position="340"/>
        <end position="372"/>
    </location>
</feature>
<dbReference type="SMART" id="SM00212">
    <property type="entry name" value="UBCc"/>
    <property type="match status" value="1"/>
</dbReference>
<evidence type="ECO:0000256" key="1">
    <source>
        <dbReference type="SAM" id="MobiDB-lite"/>
    </source>
</evidence>
<dbReference type="Pfam" id="PF00179">
    <property type="entry name" value="UQ_con"/>
    <property type="match status" value="1"/>
</dbReference>
<evidence type="ECO:0000259" key="2">
    <source>
        <dbReference type="PROSITE" id="PS50127"/>
    </source>
</evidence>
<dbReference type="Pfam" id="PF13649">
    <property type="entry name" value="Methyltransf_25"/>
    <property type="match status" value="1"/>
</dbReference>
<sequence length="1004" mass="111376">MCGEASEELILDVRPEARFLRGHLRNAYNVPWEEIPSRGFELPSRSQPFLVCCGEEQLVEVRQWFESRLKPWSATVREVPEDVREETGPSPPGRFLFSPSPLLQESRRLAAELRAELASGGGEARALDLGCGSGRDVLVLASSGWQVWALDRDGRALERLRALAARQGCLEKCRTVCCNVESPEDLLGLDRPGGFHLVMVNRHLHRPTLPELSELLAPGGLLLFHTFMEGCSHPKEPEHLLKHGELQQVFGSMDILRDEELPAEDGRVMSFFVARKPLAKPPASLEDGTQIHMGMELRSGTRRASSEPLRRPHPARFAWNGLGFCLGRFASRASPKWHLSSRGVQGADSAKLHGAGSALGRQHQPPADPQASIAMPSWHAWLNGTQLAALGSGKGQTSADGSGTKEPEVALKHGPRQAARKRIQSDLKRLQEEPIPLAAASPASDDLSLWNGVVGTQMEVTHIGCVTVPLHFLIDFPCDYPASAPKIGFSFEFEYRGGASYVERDGRLKGKKVICLDVLGNFDHVHTEWKAQVGSGWSPAYTVTTLLLQLQSVLSDLGPQMSQQERDTTYQSAVRFCEKNPSAVLELLDEDEIREMRAKRRGDQQLLRICHGDETLAGRVARFAQKLGLKNAQREADMEAFLELLSEVSTRGSQPGSDGSDTEAMKVDTNICCWSTGKLYTEAMLGVGVSRQGKNLGTAAELLSKEAYDGGLRQNTNKSSFEFFLPVWINEAHAAANPQWKSELSKQVNLIGSSVFAAKDEDGAIMEVFPRLINQMIVEMMRPDASKSAAIATFEALCNFWRTFRWLVDTRPALRSKAGNSLTRFVWEEARRHKDQCPDLGALLVLFTVLQGDKSCPSRQQFLAPYVDENSLRWVMWWQRSGTKPESAPVFQATQVSREILMFQLAVVDLVIGETAQTMKEMEQTNCKLPERLERLQSEWRQRKESTKDWAAYFRGIGVDRPDFPSTNEWIASCVRRAATMGPKYGNGGKGNSKGNGKGKGKGW</sequence>
<protein>
    <submittedName>
        <fullName evidence="4">Uncharacterized protein</fullName>
    </submittedName>
</protein>
<organism evidence="4 5">
    <name type="scientific">Effrenium voratum</name>
    <dbReference type="NCBI Taxonomy" id="2562239"/>
    <lineage>
        <taxon>Eukaryota</taxon>
        <taxon>Sar</taxon>
        <taxon>Alveolata</taxon>
        <taxon>Dinophyceae</taxon>
        <taxon>Suessiales</taxon>
        <taxon>Symbiodiniaceae</taxon>
        <taxon>Effrenium</taxon>
    </lineage>
</organism>
<reference evidence="4" key="1">
    <citation type="submission" date="2023-08" db="EMBL/GenBank/DDBJ databases">
        <authorList>
            <person name="Chen Y."/>
            <person name="Shah S."/>
            <person name="Dougan E. K."/>
            <person name="Thang M."/>
            <person name="Chan C."/>
        </authorList>
    </citation>
    <scope>NUCLEOTIDE SEQUENCE</scope>
</reference>
<dbReference type="PANTHER" id="PTHR24067">
    <property type="entry name" value="UBIQUITIN-CONJUGATING ENZYME E2"/>
    <property type="match status" value="1"/>
</dbReference>
<dbReference type="EMBL" id="CAUJNA010003308">
    <property type="protein sequence ID" value="CAJ1398688.1"/>
    <property type="molecule type" value="Genomic_DNA"/>
</dbReference>
<dbReference type="InterPro" id="IPR036873">
    <property type="entry name" value="Rhodanese-like_dom_sf"/>
</dbReference>
<dbReference type="SUPFAM" id="SSF54495">
    <property type="entry name" value="UBC-like"/>
    <property type="match status" value="1"/>
</dbReference>
<dbReference type="PROSITE" id="PS50206">
    <property type="entry name" value="RHODANESE_3"/>
    <property type="match status" value="1"/>
</dbReference>
<dbReference type="InterPro" id="IPR050113">
    <property type="entry name" value="Ub_conjugating_enzyme"/>
</dbReference>